<comment type="similarity">
    <text evidence="2">Belongs to the EamA transporter family.</text>
</comment>
<evidence type="ECO:0000313" key="9">
    <source>
        <dbReference type="EMBL" id="MBA4543884.1"/>
    </source>
</evidence>
<dbReference type="Proteomes" id="UP000530514">
    <property type="component" value="Unassembled WGS sequence"/>
</dbReference>
<feature type="transmembrane region" description="Helical" evidence="7">
    <location>
        <begin position="169"/>
        <end position="188"/>
    </location>
</feature>
<keyword evidence="5 7" id="KW-1133">Transmembrane helix</keyword>
<evidence type="ECO:0000259" key="8">
    <source>
        <dbReference type="Pfam" id="PF00892"/>
    </source>
</evidence>
<reference evidence="9 10" key="1">
    <citation type="submission" date="2020-07" db="EMBL/GenBank/DDBJ databases">
        <authorList>
            <person name="Feng H."/>
        </authorList>
    </citation>
    <scope>NUCLEOTIDE SEQUENCE [LARGE SCALE GENOMIC DNA]</scope>
    <source>
        <strain evidence="10">s-11</strain>
    </source>
</reference>
<dbReference type="GO" id="GO:0005886">
    <property type="term" value="C:plasma membrane"/>
    <property type="evidence" value="ECO:0007669"/>
    <property type="project" value="UniProtKB-SubCell"/>
</dbReference>
<feature type="transmembrane region" description="Helical" evidence="7">
    <location>
        <begin position="112"/>
        <end position="133"/>
    </location>
</feature>
<evidence type="ECO:0000256" key="7">
    <source>
        <dbReference type="SAM" id="Phobius"/>
    </source>
</evidence>
<dbReference type="PANTHER" id="PTHR32322">
    <property type="entry name" value="INNER MEMBRANE TRANSPORTER"/>
    <property type="match status" value="1"/>
</dbReference>
<feature type="transmembrane region" description="Helical" evidence="7">
    <location>
        <begin position="54"/>
        <end position="73"/>
    </location>
</feature>
<dbReference type="SUPFAM" id="SSF103481">
    <property type="entry name" value="Multidrug resistance efflux transporter EmrE"/>
    <property type="match status" value="2"/>
</dbReference>
<dbReference type="Pfam" id="PF00892">
    <property type="entry name" value="EamA"/>
    <property type="match status" value="2"/>
</dbReference>
<feature type="domain" description="EamA" evidence="8">
    <location>
        <begin position="171"/>
        <end position="306"/>
    </location>
</feature>
<dbReference type="OrthoDB" id="34284at2"/>
<evidence type="ECO:0000256" key="4">
    <source>
        <dbReference type="ARBA" id="ARBA00022692"/>
    </source>
</evidence>
<evidence type="ECO:0000256" key="2">
    <source>
        <dbReference type="ARBA" id="ARBA00007362"/>
    </source>
</evidence>
<evidence type="ECO:0000256" key="5">
    <source>
        <dbReference type="ARBA" id="ARBA00022989"/>
    </source>
</evidence>
<feature type="transmembrane region" description="Helical" evidence="7">
    <location>
        <begin position="290"/>
        <end position="308"/>
    </location>
</feature>
<dbReference type="InterPro" id="IPR050638">
    <property type="entry name" value="AA-Vitamin_Transporters"/>
</dbReference>
<feature type="transmembrane region" description="Helical" evidence="7">
    <location>
        <begin position="265"/>
        <end position="284"/>
    </location>
</feature>
<feature type="transmembrane region" description="Helical" evidence="7">
    <location>
        <begin position="85"/>
        <end position="106"/>
    </location>
</feature>
<dbReference type="InterPro" id="IPR037185">
    <property type="entry name" value="EmrE-like"/>
</dbReference>
<proteinExistence type="inferred from homology"/>
<evidence type="ECO:0000256" key="3">
    <source>
        <dbReference type="ARBA" id="ARBA00022475"/>
    </source>
</evidence>
<gene>
    <name evidence="9" type="ORF">H1164_13400</name>
</gene>
<evidence type="ECO:0000313" key="10">
    <source>
        <dbReference type="Proteomes" id="UP000530514"/>
    </source>
</evidence>
<feature type="transmembrane region" description="Helical" evidence="7">
    <location>
        <begin position="24"/>
        <end position="42"/>
    </location>
</feature>
<comment type="subcellular location">
    <subcellularLocation>
        <location evidence="1">Cell membrane</location>
        <topology evidence="1">Multi-pass membrane protein</topology>
    </subcellularLocation>
</comment>
<accession>A0A7W2AJK7</accession>
<evidence type="ECO:0000256" key="6">
    <source>
        <dbReference type="ARBA" id="ARBA00023136"/>
    </source>
</evidence>
<dbReference type="InterPro" id="IPR000620">
    <property type="entry name" value="EamA_dom"/>
</dbReference>
<keyword evidence="3" id="KW-1003">Cell membrane</keyword>
<protein>
    <submittedName>
        <fullName evidence="9">DMT family transporter</fullName>
    </submittedName>
</protein>
<dbReference type="EMBL" id="JACEIP010000023">
    <property type="protein sequence ID" value="MBA4543884.1"/>
    <property type="molecule type" value="Genomic_DNA"/>
</dbReference>
<sequence length="321" mass="35244">MIIIQIHLVFDGGLAKGVEILKHWLGPLCLSAAAAIWGGMYVVSKVVLACIPSWILLEWRFVIALFILGLWALRKREWRVKPGDLWLFALIGLVGYTGSIGLQFIGTHLSGAAMGSLITSASPALISLFAWWILKEKLNLSKTSALLLATIGVLIVSDLTGLTASSPSFAGNLALIGAALTWALYTVLSRLKTVTYTSLTVTFWANTFGVIFTAPFFVWEYRNHPFTVPHSLWIWIGILYIGIISTALAFYLWNKGFEYVDAATGSLFFFIQPIVGSLLGAFTLGEKLSWNFYLGALLIAGGIYLSALKKSDKRHSLSKMM</sequence>
<feature type="domain" description="EamA" evidence="8">
    <location>
        <begin position="25"/>
        <end position="157"/>
    </location>
</feature>
<organism evidence="9 10">
    <name type="scientific">Thermoactinomyces daqus</name>
    <dbReference type="NCBI Taxonomy" id="1329516"/>
    <lineage>
        <taxon>Bacteria</taxon>
        <taxon>Bacillati</taxon>
        <taxon>Bacillota</taxon>
        <taxon>Bacilli</taxon>
        <taxon>Bacillales</taxon>
        <taxon>Thermoactinomycetaceae</taxon>
        <taxon>Thermoactinomyces</taxon>
    </lineage>
</organism>
<feature type="transmembrane region" description="Helical" evidence="7">
    <location>
        <begin position="145"/>
        <end position="163"/>
    </location>
</feature>
<feature type="transmembrane region" description="Helical" evidence="7">
    <location>
        <begin position="200"/>
        <end position="219"/>
    </location>
</feature>
<comment type="caution">
    <text evidence="9">The sequence shown here is derived from an EMBL/GenBank/DDBJ whole genome shotgun (WGS) entry which is preliminary data.</text>
</comment>
<keyword evidence="10" id="KW-1185">Reference proteome</keyword>
<feature type="transmembrane region" description="Helical" evidence="7">
    <location>
        <begin position="231"/>
        <end position="253"/>
    </location>
</feature>
<evidence type="ECO:0000256" key="1">
    <source>
        <dbReference type="ARBA" id="ARBA00004651"/>
    </source>
</evidence>
<dbReference type="AlphaFoldDB" id="A0A7W2AJK7"/>
<keyword evidence="6 7" id="KW-0472">Membrane</keyword>
<name>A0A7W2AJK7_9BACL</name>
<keyword evidence="4 7" id="KW-0812">Transmembrane</keyword>
<dbReference type="PANTHER" id="PTHR32322:SF18">
    <property type="entry name" value="S-ADENOSYLMETHIONINE_S-ADENOSYLHOMOCYSTEINE TRANSPORTER"/>
    <property type="match status" value="1"/>
</dbReference>